<dbReference type="EMBL" id="LT907975">
    <property type="protein sequence ID" value="SOB60084.1"/>
    <property type="molecule type" value="Genomic_DNA"/>
</dbReference>
<dbReference type="InterPro" id="IPR002495">
    <property type="entry name" value="Glyco_trans_8"/>
</dbReference>
<dbReference type="RefSeq" id="WP_097012859.1">
    <property type="nucleotide sequence ID" value="NZ_LT907975.1"/>
</dbReference>
<proteinExistence type="predicted"/>
<evidence type="ECO:0000313" key="5">
    <source>
        <dbReference type="Proteomes" id="UP000219215"/>
    </source>
</evidence>
<dbReference type="PANTHER" id="PTHR13778">
    <property type="entry name" value="GLYCOSYLTRANSFERASE 8 DOMAIN-CONTAINING PROTEIN"/>
    <property type="match status" value="1"/>
</dbReference>
<dbReference type="AlphaFoldDB" id="A0A2C8FDW1"/>
<sequence length="287" mass="33135">MRRRVPIAFCLSRNFLLLLKVALDSLLRTASAKTYYEIYVIADDLTREDMESLDAVAAPYSDACDIIYRPIDNSLFTDNGFDPKNGSFSYYYRLAIPSLVPEHSKILYSDADVLFFGDLGKYYEMELGDKFLGVVQFDHPSYFTADYEFDTKYFASGNLLMNLDACREFGLLSQIAKVAQKYQGQLRHHDQDCLNVMFYDQVEYLPLNFCVNHKLHQDIDRGRYFDVHLRNYDKDAIWHAINHPDIVHYTGPKPDKASPSCTVWQKACAEAGLIDEYIESVIKERGK</sequence>
<keyword evidence="5" id="KW-1185">Reference proteome</keyword>
<evidence type="ECO:0000256" key="3">
    <source>
        <dbReference type="ARBA" id="ARBA00022723"/>
    </source>
</evidence>
<evidence type="ECO:0000256" key="1">
    <source>
        <dbReference type="ARBA" id="ARBA00022676"/>
    </source>
</evidence>
<accession>A0A2C8FDW1</accession>
<organism evidence="4 5">
    <name type="scientific">Pseudodesulfovibrio profundus</name>
    <dbReference type="NCBI Taxonomy" id="57320"/>
    <lineage>
        <taxon>Bacteria</taxon>
        <taxon>Pseudomonadati</taxon>
        <taxon>Thermodesulfobacteriota</taxon>
        <taxon>Desulfovibrionia</taxon>
        <taxon>Desulfovibrionales</taxon>
        <taxon>Desulfovibrionaceae</taxon>
    </lineage>
</organism>
<keyword evidence="2" id="KW-0808">Transferase</keyword>
<dbReference type="SUPFAM" id="SSF53448">
    <property type="entry name" value="Nucleotide-diphospho-sugar transferases"/>
    <property type="match status" value="1"/>
</dbReference>
<dbReference type="CDD" id="cd04194">
    <property type="entry name" value="GT8_A4GalT_like"/>
    <property type="match status" value="1"/>
</dbReference>
<evidence type="ECO:0000256" key="2">
    <source>
        <dbReference type="ARBA" id="ARBA00022679"/>
    </source>
</evidence>
<dbReference type="Pfam" id="PF01501">
    <property type="entry name" value="Glyco_transf_8"/>
    <property type="match status" value="1"/>
</dbReference>
<reference evidence="5" key="1">
    <citation type="submission" date="2017-09" db="EMBL/GenBank/DDBJ databases">
        <authorList>
            <person name="Regsiter A."/>
            <person name="William W."/>
        </authorList>
    </citation>
    <scope>NUCLEOTIDE SEQUENCE [LARGE SCALE GENOMIC DNA]</scope>
    <source>
        <strain evidence="5">500-1</strain>
    </source>
</reference>
<dbReference type="Proteomes" id="UP000219215">
    <property type="component" value="Chromosome DPRO"/>
</dbReference>
<dbReference type="GO" id="GO:0046872">
    <property type="term" value="F:metal ion binding"/>
    <property type="evidence" value="ECO:0007669"/>
    <property type="project" value="UniProtKB-KW"/>
</dbReference>
<dbReference type="OrthoDB" id="5446465at2"/>
<keyword evidence="1" id="KW-0328">Glycosyltransferase</keyword>
<dbReference type="PANTHER" id="PTHR13778:SF47">
    <property type="entry name" value="LIPOPOLYSACCHARIDE 1,3-GALACTOSYLTRANSFERASE"/>
    <property type="match status" value="1"/>
</dbReference>
<name>A0A2C8FDW1_9BACT</name>
<dbReference type="Gene3D" id="3.90.550.10">
    <property type="entry name" value="Spore Coat Polysaccharide Biosynthesis Protein SpsA, Chain A"/>
    <property type="match status" value="1"/>
</dbReference>
<dbReference type="KEGG" id="pprf:DPRO_3172"/>
<protein>
    <submittedName>
        <fullName evidence="4">Putative Stress protein</fullName>
    </submittedName>
</protein>
<dbReference type="GO" id="GO:0016757">
    <property type="term" value="F:glycosyltransferase activity"/>
    <property type="evidence" value="ECO:0007669"/>
    <property type="project" value="UniProtKB-KW"/>
</dbReference>
<gene>
    <name evidence="4" type="ORF">DPRO_3172</name>
</gene>
<dbReference type="InterPro" id="IPR029044">
    <property type="entry name" value="Nucleotide-diphossugar_trans"/>
</dbReference>
<keyword evidence="3" id="KW-0479">Metal-binding</keyword>
<evidence type="ECO:0000313" key="4">
    <source>
        <dbReference type="EMBL" id="SOB60084.1"/>
    </source>
</evidence>
<dbReference type="InterPro" id="IPR050748">
    <property type="entry name" value="Glycosyltrans_8_dom-fam"/>
</dbReference>